<accession>M4C3X3</accession>
<protein>
    <submittedName>
        <fullName evidence="2">Uncharacterized protein</fullName>
    </submittedName>
</protein>
<dbReference type="VEuPathDB" id="FungiDB:HpaG813791"/>
<proteinExistence type="predicted"/>
<feature type="region of interest" description="Disordered" evidence="1">
    <location>
        <begin position="1"/>
        <end position="27"/>
    </location>
</feature>
<reference evidence="2" key="2">
    <citation type="submission" date="2015-06" db="UniProtKB">
        <authorList>
            <consortium name="EnsemblProtists"/>
        </authorList>
    </citation>
    <scope>IDENTIFICATION</scope>
    <source>
        <strain evidence="2">Emoy2</strain>
    </source>
</reference>
<evidence type="ECO:0000313" key="2">
    <source>
        <dbReference type="EnsemblProtists" id="HpaP813791"/>
    </source>
</evidence>
<evidence type="ECO:0000313" key="3">
    <source>
        <dbReference type="Proteomes" id="UP000011713"/>
    </source>
</evidence>
<evidence type="ECO:0000256" key="1">
    <source>
        <dbReference type="SAM" id="MobiDB-lite"/>
    </source>
</evidence>
<dbReference type="Proteomes" id="UP000011713">
    <property type="component" value="Unassembled WGS sequence"/>
</dbReference>
<dbReference type="AlphaFoldDB" id="M4C3X3"/>
<keyword evidence="3" id="KW-1185">Reference proteome</keyword>
<feature type="compositionally biased region" description="Basic and acidic residues" evidence="1">
    <location>
        <begin position="1"/>
        <end position="10"/>
    </location>
</feature>
<organism evidence="2 3">
    <name type="scientific">Hyaloperonospora arabidopsidis (strain Emoy2)</name>
    <name type="common">Downy mildew agent</name>
    <name type="synonym">Peronospora arabidopsidis</name>
    <dbReference type="NCBI Taxonomy" id="559515"/>
    <lineage>
        <taxon>Eukaryota</taxon>
        <taxon>Sar</taxon>
        <taxon>Stramenopiles</taxon>
        <taxon>Oomycota</taxon>
        <taxon>Peronosporomycetes</taxon>
        <taxon>Peronosporales</taxon>
        <taxon>Peronosporaceae</taxon>
        <taxon>Hyaloperonospora</taxon>
    </lineage>
</organism>
<name>M4C3X3_HYAAE</name>
<dbReference type="EMBL" id="JH598184">
    <property type="status" value="NOT_ANNOTATED_CDS"/>
    <property type="molecule type" value="Genomic_DNA"/>
</dbReference>
<dbReference type="HOGENOM" id="CLU_2445484_0_0_1"/>
<dbReference type="EnsemblProtists" id="HpaT813791">
    <property type="protein sequence ID" value="HpaP813791"/>
    <property type="gene ID" value="HpaG813791"/>
</dbReference>
<dbReference type="InParanoid" id="M4C3X3"/>
<sequence>MRNSDEDKAKTRIPKIQQAQESTRSARIRGDKRITCRLTEGSSALSDSWAKIADEDRQKANSLAVEGECCKLSCHSGHSFPGQLPSCQMW</sequence>
<reference evidence="3" key="1">
    <citation type="journal article" date="2010" name="Science">
        <title>Signatures of adaptation to obligate biotrophy in the Hyaloperonospora arabidopsidis genome.</title>
        <authorList>
            <person name="Baxter L."/>
            <person name="Tripathy S."/>
            <person name="Ishaque N."/>
            <person name="Boot N."/>
            <person name="Cabral A."/>
            <person name="Kemen E."/>
            <person name="Thines M."/>
            <person name="Ah-Fong A."/>
            <person name="Anderson R."/>
            <person name="Badejoko W."/>
            <person name="Bittner-Eddy P."/>
            <person name="Boore J.L."/>
            <person name="Chibucos M.C."/>
            <person name="Coates M."/>
            <person name="Dehal P."/>
            <person name="Delehaunty K."/>
            <person name="Dong S."/>
            <person name="Downton P."/>
            <person name="Dumas B."/>
            <person name="Fabro G."/>
            <person name="Fronick C."/>
            <person name="Fuerstenberg S.I."/>
            <person name="Fulton L."/>
            <person name="Gaulin E."/>
            <person name="Govers F."/>
            <person name="Hughes L."/>
            <person name="Humphray S."/>
            <person name="Jiang R.H."/>
            <person name="Judelson H."/>
            <person name="Kamoun S."/>
            <person name="Kyung K."/>
            <person name="Meijer H."/>
            <person name="Minx P."/>
            <person name="Morris P."/>
            <person name="Nelson J."/>
            <person name="Phuntumart V."/>
            <person name="Qutob D."/>
            <person name="Rehmany A."/>
            <person name="Rougon-Cardoso A."/>
            <person name="Ryden P."/>
            <person name="Torto-Alalibo T."/>
            <person name="Studholme D."/>
            <person name="Wang Y."/>
            <person name="Win J."/>
            <person name="Wood J."/>
            <person name="Clifton S.W."/>
            <person name="Rogers J."/>
            <person name="Van den Ackerveken G."/>
            <person name="Jones J.D."/>
            <person name="McDowell J.M."/>
            <person name="Beynon J."/>
            <person name="Tyler B.M."/>
        </authorList>
    </citation>
    <scope>NUCLEOTIDE SEQUENCE [LARGE SCALE GENOMIC DNA]</scope>
    <source>
        <strain evidence="3">Emoy2</strain>
    </source>
</reference>